<feature type="active site" evidence="4">
    <location>
        <position position="209"/>
    </location>
</feature>
<dbReference type="InterPro" id="IPR016161">
    <property type="entry name" value="Ald_DH/histidinol_DH"/>
</dbReference>
<dbReference type="InterPro" id="IPR029510">
    <property type="entry name" value="Ald_DH_CS_GLU"/>
</dbReference>
<organism evidence="7 8">
    <name type="scientific">Microcosmobacter mediterraneus</name>
    <dbReference type="NCBI Taxonomy" id="3075607"/>
    <lineage>
        <taxon>Bacteria</taxon>
        <taxon>Pseudomonadati</taxon>
        <taxon>Bacteroidota</taxon>
        <taxon>Flavobacteriia</taxon>
        <taxon>Flavobacteriales</taxon>
        <taxon>Flavobacteriaceae</taxon>
        <taxon>Microcosmobacter</taxon>
    </lineage>
</organism>
<reference evidence="7 8" key="1">
    <citation type="submission" date="2023-09" db="EMBL/GenBank/DDBJ databases">
        <authorList>
            <person name="Rey-Velasco X."/>
        </authorList>
    </citation>
    <scope>NUCLEOTIDE SEQUENCE [LARGE SCALE GENOMIC DNA]</scope>
    <source>
        <strain evidence="7 8">W332</strain>
    </source>
</reference>
<dbReference type="InterPro" id="IPR016160">
    <property type="entry name" value="Ald_DH_CS_CYS"/>
</dbReference>
<accession>A0ABU2YMK0</accession>
<dbReference type="EMBL" id="JAVRIA010000005">
    <property type="protein sequence ID" value="MDT0558914.1"/>
    <property type="molecule type" value="Genomic_DNA"/>
</dbReference>
<dbReference type="InterPro" id="IPR016163">
    <property type="entry name" value="Ald_DH_C"/>
</dbReference>
<dbReference type="Pfam" id="PF00171">
    <property type="entry name" value="Aldedh"/>
    <property type="match status" value="1"/>
</dbReference>
<dbReference type="PIRSF" id="PIRSF036492">
    <property type="entry name" value="ALDH"/>
    <property type="match status" value="1"/>
</dbReference>
<dbReference type="Gene3D" id="3.40.605.10">
    <property type="entry name" value="Aldehyde Dehydrogenase, Chain A, domain 1"/>
    <property type="match status" value="1"/>
</dbReference>
<dbReference type="InterPro" id="IPR016162">
    <property type="entry name" value="Ald_DH_N"/>
</dbReference>
<keyword evidence="8" id="KW-1185">Reference proteome</keyword>
<comment type="caution">
    <text evidence="7">The sequence shown here is derived from an EMBL/GenBank/DDBJ whole genome shotgun (WGS) entry which is preliminary data.</text>
</comment>
<evidence type="ECO:0000259" key="6">
    <source>
        <dbReference type="Pfam" id="PF00171"/>
    </source>
</evidence>
<evidence type="ECO:0000256" key="1">
    <source>
        <dbReference type="ARBA" id="ARBA00009986"/>
    </source>
</evidence>
<dbReference type="SUPFAM" id="SSF53720">
    <property type="entry name" value="ALDH-like"/>
    <property type="match status" value="1"/>
</dbReference>
<dbReference type="Gene3D" id="3.40.309.10">
    <property type="entry name" value="Aldehyde Dehydrogenase, Chain A, domain 2"/>
    <property type="match status" value="1"/>
</dbReference>
<dbReference type="InterPro" id="IPR015590">
    <property type="entry name" value="Aldehyde_DH_dom"/>
</dbReference>
<dbReference type="InterPro" id="IPR012394">
    <property type="entry name" value="Aldehyde_DH_NAD(P)"/>
</dbReference>
<protein>
    <recommendedName>
        <fullName evidence="3">Aldehyde dehydrogenase</fullName>
    </recommendedName>
</protein>
<dbReference type="PROSITE" id="PS00687">
    <property type="entry name" value="ALDEHYDE_DEHYDR_GLU"/>
    <property type="match status" value="1"/>
</dbReference>
<comment type="similarity">
    <text evidence="1 3 5">Belongs to the aldehyde dehydrogenase family.</text>
</comment>
<evidence type="ECO:0000256" key="5">
    <source>
        <dbReference type="RuleBase" id="RU003345"/>
    </source>
</evidence>
<dbReference type="Proteomes" id="UP001259492">
    <property type="component" value="Unassembled WGS sequence"/>
</dbReference>
<gene>
    <name evidence="7" type="ORF">RM697_09655</name>
</gene>
<dbReference type="PANTHER" id="PTHR43570">
    <property type="entry name" value="ALDEHYDE DEHYDROGENASE"/>
    <property type="match status" value="1"/>
</dbReference>
<dbReference type="PROSITE" id="PS00070">
    <property type="entry name" value="ALDEHYDE_DEHYDR_CYS"/>
    <property type="match status" value="1"/>
</dbReference>
<dbReference type="RefSeq" id="WP_311427680.1">
    <property type="nucleotide sequence ID" value="NZ_JAVRIA010000005.1"/>
</dbReference>
<evidence type="ECO:0000256" key="4">
    <source>
        <dbReference type="PROSITE-ProRule" id="PRU10007"/>
    </source>
</evidence>
<evidence type="ECO:0000256" key="2">
    <source>
        <dbReference type="ARBA" id="ARBA00023002"/>
    </source>
</evidence>
<feature type="domain" description="Aldehyde dehydrogenase" evidence="6">
    <location>
        <begin position="18"/>
        <end position="425"/>
    </location>
</feature>
<name>A0ABU2YMK0_9FLAO</name>
<evidence type="ECO:0000313" key="8">
    <source>
        <dbReference type="Proteomes" id="UP001259492"/>
    </source>
</evidence>
<evidence type="ECO:0000313" key="7">
    <source>
        <dbReference type="EMBL" id="MDT0558914.1"/>
    </source>
</evidence>
<proteinExistence type="inferred from homology"/>
<evidence type="ECO:0000256" key="3">
    <source>
        <dbReference type="PIRNR" id="PIRNR036492"/>
    </source>
</evidence>
<sequence>MNFDDLLNKQHLFFDTQSTKDLKFRKQQLKKLKQLLIANESKLNEAVYKDFKRSSKENLVLELYPMYKTIKTILRKLDRWTKSTKVSTNILNIPAKSYIKKEPLGSVLVIGAWNYPIQLSLLPAIYAISAGNTVIIKPSEIPSHTSKVITELINSNFDEGFLKVVEGGIPETTALLNLKFDKVFFTGSTVVGKIVYQAAARNLTDVTLELGGKSPAIFTKDANLKMGVKRLVWSKYLNAGQTCLAPDYVLVDESIKERFLELVYKEIEQHNYSIHNENYVQIIDNKNFKRLEGLIDKDKVSFGGETDENERLIYPTVMTDITLEDKIMSEEIFGPILPVLSFNNLDEALHVVKQFEKPLSLYLHTKKRNIKRKILNEISFGGGCVNESVMHYTNSELPFGGVGHSGIGSYHGKFGFDTFSHQKAIMDKPSWFELNLKYYKRTTTKVKLIKALILSMFRY</sequence>
<keyword evidence="2 3" id="KW-0560">Oxidoreductase</keyword>
<dbReference type="PANTHER" id="PTHR43570:SF16">
    <property type="entry name" value="ALDEHYDE DEHYDROGENASE TYPE III, ISOFORM Q"/>
    <property type="match status" value="1"/>
</dbReference>